<feature type="non-terminal residue" evidence="1">
    <location>
        <position position="61"/>
    </location>
</feature>
<sequence>MANVTINYEKTIFKNKEAIRLKFETQTNKFASTIFKVNNAYETIIEPNNFNILSFQKITYQ</sequence>
<protein>
    <submittedName>
        <fullName evidence="1">Uncharacterized protein</fullName>
    </submittedName>
</protein>
<dbReference type="EMBL" id="UINC01159854">
    <property type="protein sequence ID" value="SVD58170.1"/>
    <property type="molecule type" value="Genomic_DNA"/>
</dbReference>
<dbReference type="AlphaFoldDB" id="A0A382WHR2"/>
<accession>A0A382WHR2</accession>
<gene>
    <name evidence="1" type="ORF">METZ01_LOCUS411024</name>
</gene>
<reference evidence="1" key="1">
    <citation type="submission" date="2018-05" db="EMBL/GenBank/DDBJ databases">
        <authorList>
            <person name="Lanie J.A."/>
            <person name="Ng W.-L."/>
            <person name="Kazmierczak K.M."/>
            <person name="Andrzejewski T.M."/>
            <person name="Davidsen T.M."/>
            <person name="Wayne K.J."/>
            <person name="Tettelin H."/>
            <person name="Glass J.I."/>
            <person name="Rusch D."/>
            <person name="Podicherti R."/>
            <person name="Tsui H.-C.T."/>
            <person name="Winkler M.E."/>
        </authorList>
    </citation>
    <scope>NUCLEOTIDE SEQUENCE</scope>
</reference>
<organism evidence="1">
    <name type="scientific">marine metagenome</name>
    <dbReference type="NCBI Taxonomy" id="408172"/>
    <lineage>
        <taxon>unclassified sequences</taxon>
        <taxon>metagenomes</taxon>
        <taxon>ecological metagenomes</taxon>
    </lineage>
</organism>
<proteinExistence type="predicted"/>
<evidence type="ECO:0000313" key="1">
    <source>
        <dbReference type="EMBL" id="SVD58170.1"/>
    </source>
</evidence>
<name>A0A382WHR2_9ZZZZ</name>